<organism evidence="2 3">
    <name type="scientific">Pseudoduganella dura</name>
    <dbReference type="NCBI Taxonomy" id="321982"/>
    <lineage>
        <taxon>Bacteria</taxon>
        <taxon>Pseudomonadati</taxon>
        <taxon>Pseudomonadota</taxon>
        <taxon>Betaproteobacteria</taxon>
        <taxon>Burkholderiales</taxon>
        <taxon>Oxalobacteraceae</taxon>
        <taxon>Telluria group</taxon>
        <taxon>Pseudoduganella</taxon>
    </lineage>
</organism>
<keyword evidence="3" id="KW-1185">Reference proteome</keyword>
<name>A0A6I3XE65_9BURK</name>
<reference evidence="2 3" key="1">
    <citation type="submission" date="2019-11" db="EMBL/GenBank/DDBJ databases">
        <title>Draft Genome Sequences of Six Type Strains of the Genus Massilia.</title>
        <authorList>
            <person name="Miess H."/>
            <person name="Frediansyah A."/>
            <person name="Goeker M."/>
            <person name="Gross H."/>
        </authorList>
    </citation>
    <scope>NUCLEOTIDE SEQUENCE [LARGE SCALE GENOMIC DNA]</scope>
    <source>
        <strain evidence="2 3">DSM 17513</strain>
    </source>
</reference>
<dbReference type="InterPro" id="IPR035439">
    <property type="entry name" value="UPF0145_dom_sf"/>
</dbReference>
<dbReference type="EMBL" id="WNWM01000002">
    <property type="protein sequence ID" value="MUI11881.1"/>
    <property type="molecule type" value="Genomic_DNA"/>
</dbReference>
<proteinExistence type="predicted"/>
<dbReference type="OrthoDB" id="8756777at2"/>
<dbReference type="RefSeq" id="WP_155707893.1">
    <property type="nucleotide sequence ID" value="NZ_BMWU01000038.1"/>
</dbReference>
<evidence type="ECO:0000313" key="3">
    <source>
        <dbReference type="Proteomes" id="UP000431684"/>
    </source>
</evidence>
<dbReference type="PROSITE" id="PS51257">
    <property type="entry name" value="PROKAR_LIPOPROTEIN"/>
    <property type="match status" value="1"/>
</dbReference>
<accession>A0A6I3XE65</accession>
<protein>
    <recommendedName>
        <fullName evidence="4">Lipoprotein</fullName>
    </recommendedName>
</protein>
<feature type="chain" id="PRO_5026214852" description="Lipoprotein" evidence="1">
    <location>
        <begin position="18"/>
        <end position="128"/>
    </location>
</feature>
<comment type="caution">
    <text evidence="2">The sequence shown here is derived from an EMBL/GenBank/DDBJ whole genome shotgun (WGS) entry which is preliminary data.</text>
</comment>
<dbReference type="SUPFAM" id="SSF117782">
    <property type="entry name" value="YbjQ-like"/>
    <property type="match status" value="1"/>
</dbReference>
<evidence type="ECO:0008006" key="4">
    <source>
        <dbReference type="Google" id="ProtNLM"/>
    </source>
</evidence>
<evidence type="ECO:0000256" key="1">
    <source>
        <dbReference type="SAM" id="SignalP"/>
    </source>
</evidence>
<gene>
    <name evidence="2" type="ORF">GJV26_05185</name>
</gene>
<evidence type="ECO:0000313" key="2">
    <source>
        <dbReference type="EMBL" id="MUI11881.1"/>
    </source>
</evidence>
<dbReference type="Proteomes" id="UP000431684">
    <property type="component" value="Unassembled WGS sequence"/>
</dbReference>
<dbReference type="AlphaFoldDB" id="A0A6I3XE65"/>
<keyword evidence="1" id="KW-0732">Signal</keyword>
<sequence length="128" mass="13198">MRTLILLALCGTLAACAARSTVKLADPQAVKLAAHSGQVCLLRSPLPANTKFKVVGDINSSKRTYGSVSELLPLMAADARAIGADTIINLNTGQKMGAWAWARPVGTGTAVKLESGSFDCASAGGELR</sequence>
<feature type="signal peptide" evidence="1">
    <location>
        <begin position="1"/>
        <end position="17"/>
    </location>
</feature>